<keyword evidence="2" id="KW-0812">Transmembrane</keyword>
<evidence type="ECO:0000313" key="4">
    <source>
        <dbReference type="EMBL" id="CAE0401989.1"/>
    </source>
</evidence>
<feature type="region of interest" description="Disordered" evidence="1">
    <location>
        <begin position="867"/>
        <end position="953"/>
    </location>
</feature>
<evidence type="ECO:0000256" key="3">
    <source>
        <dbReference type="SAM" id="SignalP"/>
    </source>
</evidence>
<reference evidence="4" key="1">
    <citation type="submission" date="2021-01" db="EMBL/GenBank/DDBJ databases">
        <authorList>
            <person name="Corre E."/>
            <person name="Pelletier E."/>
            <person name="Niang G."/>
            <person name="Scheremetjew M."/>
            <person name="Finn R."/>
            <person name="Kale V."/>
            <person name="Holt S."/>
            <person name="Cochrane G."/>
            <person name="Meng A."/>
            <person name="Brown T."/>
            <person name="Cohen L."/>
        </authorList>
    </citation>
    <scope>NUCLEOTIDE SEQUENCE</scope>
    <source>
        <strain evidence="4">CCMP127</strain>
    </source>
</reference>
<feature type="compositionally biased region" description="Basic and acidic residues" evidence="1">
    <location>
        <begin position="937"/>
        <end position="953"/>
    </location>
</feature>
<dbReference type="EMBL" id="HBIM01000318">
    <property type="protein sequence ID" value="CAE0401989.1"/>
    <property type="molecule type" value="Transcribed_RNA"/>
</dbReference>
<evidence type="ECO:0000256" key="1">
    <source>
        <dbReference type="SAM" id="MobiDB-lite"/>
    </source>
</evidence>
<name>A0A7S3KZD6_9STRA</name>
<feature type="signal peptide" evidence="3">
    <location>
        <begin position="1"/>
        <end position="23"/>
    </location>
</feature>
<evidence type="ECO:0000256" key="2">
    <source>
        <dbReference type="SAM" id="Phobius"/>
    </source>
</evidence>
<feature type="chain" id="PRO_5030538554" evidence="3">
    <location>
        <begin position="24"/>
        <end position="953"/>
    </location>
</feature>
<dbReference type="SUPFAM" id="SSF63829">
    <property type="entry name" value="Calcium-dependent phosphotriesterase"/>
    <property type="match status" value="1"/>
</dbReference>
<protein>
    <submittedName>
        <fullName evidence="4">Uncharacterized protein</fullName>
    </submittedName>
</protein>
<dbReference type="AlphaFoldDB" id="A0A7S3KZD6"/>
<keyword evidence="3" id="KW-0732">Signal</keyword>
<feature type="compositionally biased region" description="Acidic residues" evidence="1">
    <location>
        <begin position="910"/>
        <end position="929"/>
    </location>
</feature>
<feature type="compositionally biased region" description="Acidic residues" evidence="1">
    <location>
        <begin position="793"/>
        <end position="803"/>
    </location>
</feature>
<keyword evidence="2" id="KW-0472">Membrane</keyword>
<sequence>MIMKKSLFIITLALSWSGRICQGSSSAVGVQWANSTSNYGLEDTLSAIQYHAQDNTLYLVGNTVNACWYGSIAVGSDSMNELALVDTSPREGECQTLVVSSSSKENGDDDDTDINTLVWIAGNSVKSQILSELPTPPTIDTDEGDKEDYSFLMNVAWEVTASPQAQITENNSTTRTRHLRALEQNDTLTDAAEVAEMAVNESNVSDIPGGLYAENVQTTVRGGILMPHEKSTTSMTTGVVESQHHLYTLSLLQNQGFFTSSNSGRLVVHAWKKINYNASDSGAVQTLGESHWTQHIATEQDNVGILNAAGIISVADVLLVAGSTRGTGEGLGISSGGTSTNGFLTKLFRYDGNLYGDTNETADEVSSLRIETQENKTTYVHSLCAGGDDSDYIYVTGWTDGNVPMANGTLYSGGSSAKAFLMRIQVSTMEVMGTFQMGTVDGQASRGLACAVDNDEYVYLAGNVENAGVMHGVESSGGATDVFLAKMEVSLNGTIEWVRQIGGPSNDTLAPFGGLAVTSDGKIIVAGNTNGPLYRTRAADEESSNAVEVFVAMVTHHGRVPDVVVSEDAVTTIPTNKAPTVSPATQAPSLPLLATNKPTSPPTVPAQVFNFQNMTIRLNDGPKLTKDAQQVFEASTVEFYRYVYFDKRRRRLQDGFGVSSFESVVKFQEQSHDKTGNAITYHQEISFISNGQLSEEQARSLLVAPFENDQQAKLYLELLKEGDDSFRETTSVNVPLFPGDEDPSLRPPSSSDGDGGLNGMLFLYIALGILVCCCTAAYYFTRRKDNETLLGDRDDDDYDPETDMYERPEQPIGVDPGKMFEEASTLSFGFGDIDTPDTAGVVGDKYGMSMIGDDLFLDEGDNTDRITKNTAKEETPVSRSSRHGASDLFVQAVDDKESTESIAPHHTADSDDESGSGEGDDSGSEDDDQSGSGSDDDLYKSDEESSSEGDRFA</sequence>
<feature type="region of interest" description="Disordered" evidence="1">
    <location>
        <begin position="789"/>
        <end position="817"/>
    </location>
</feature>
<feature type="region of interest" description="Disordered" evidence="1">
    <location>
        <begin position="730"/>
        <end position="752"/>
    </location>
</feature>
<keyword evidence="2" id="KW-1133">Transmembrane helix</keyword>
<accession>A0A7S3KZD6</accession>
<feature type="compositionally biased region" description="Basic and acidic residues" evidence="1">
    <location>
        <begin position="867"/>
        <end position="876"/>
    </location>
</feature>
<feature type="transmembrane region" description="Helical" evidence="2">
    <location>
        <begin position="761"/>
        <end position="780"/>
    </location>
</feature>
<proteinExistence type="predicted"/>
<gene>
    <name evidence="4" type="ORF">ACOF00016_LOCUS284</name>
</gene>
<organism evidence="4">
    <name type="scientific">Amphora coffeiformis</name>
    <dbReference type="NCBI Taxonomy" id="265554"/>
    <lineage>
        <taxon>Eukaryota</taxon>
        <taxon>Sar</taxon>
        <taxon>Stramenopiles</taxon>
        <taxon>Ochrophyta</taxon>
        <taxon>Bacillariophyta</taxon>
        <taxon>Bacillariophyceae</taxon>
        <taxon>Bacillariophycidae</taxon>
        <taxon>Thalassiophysales</taxon>
        <taxon>Catenulaceae</taxon>
        <taxon>Amphora</taxon>
    </lineage>
</organism>